<keyword evidence="2" id="KW-1185">Reference proteome</keyword>
<dbReference type="InterPro" id="IPR044925">
    <property type="entry name" value="His-Me_finger_sf"/>
</dbReference>
<dbReference type="Proteomes" id="UP000642070">
    <property type="component" value="Unassembled WGS sequence"/>
</dbReference>
<evidence type="ECO:0008006" key="3">
    <source>
        <dbReference type="Google" id="ProtNLM"/>
    </source>
</evidence>
<sequence length="154" mass="16690">MEPYARLLGKVAMGPDGCWIYTGSIQPRSGYGSFGVSKGKSMPAHRAAYQFAVGPIPHGAQLDHECHTRDTTCPGGPCLHRRCVNPDHLAPVTSRENTLRSRTSVASLNAAKTHCTNGHPFTAENIGRGVKAGRTYRECKTCKRARDASRRKAA</sequence>
<comment type="caution">
    <text evidence="1">The sequence shown here is derived from an EMBL/GenBank/DDBJ whole genome shotgun (WGS) entry which is preliminary data.</text>
</comment>
<organism evidence="1 2">
    <name type="scientific">Dactylosporangium sucinum</name>
    <dbReference type="NCBI Taxonomy" id="1424081"/>
    <lineage>
        <taxon>Bacteria</taxon>
        <taxon>Bacillati</taxon>
        <taxon>Actinomycetota</taxon>
        <taxon>Actinomycetes</taxon>
        <taxon>Micromonosporales</taxon>
        <taxon>Micromonosporaceae</taxon>
        <taxon>Dactylosporangium</taxon>
    </lineage>
</organism>
<dbReference type="SUPFAM" id="SSF54060">
    <property type="entry name" value="His-Me finger endonucleases"/>
    <property type="match status" value="1"/>
</dbReference>
<gene>
    <name evidence="1" type="ORF">GCM10007977_110930</name>
</gene>
<proteinExistence type="predicted"/>
<name>A0A917X7L9_9ACTN</name>
<evidence type="ECO:0000313" key="2">
    <source>
        <dbReference type="Proteomes" id="UP000642070"/>
    </source>
</evidence>
<dbReference type="RefSeq" id="WP_229837330.1">
    <property type="nucleotide sequence ID" value="NZ_BMPI01000155.1"/>
</dbReference>
<dbReference type="AlphaFoldDB" id="A0A917X7L9"/>
<reference evidence="1" key="1">
    <citation type="journal article" date="2014" name="Int. J. Syst. Evol. Microbiol.">
        <title>Complete genome sequence of Corynebacterium casei LMG S-19264T (=DSM 44701T), isolated from a smear-ripened cheese.</title>
        <authorList>
            <consortium name="US DOE Joint Genome Institute (JGI-PGF)"/>
            <person name="Walter F."/>
            <person name="Albersmeier A."/>
            <person name="Kalinowski J."/>
            <person name="Ruckert C."/>
        </authorList>
    </citation>
    <scope>NUCLEOTIDE SEQUENCE</scope>
    <source>
        <strain evidence="1">JCM 19831</strain>
    </source>
</reference>
<accession>A0A917X7L9</accession>
<evidence type="ECO:0000313" key="1">
    <source>
        <dbReference type="EMBL" id="GGM90725.1"/>
    </source>
</evidence>
<protein>
    <recommendedName>
        <fullName evidence="3">HNH endonuclease</fullName>
    </recommendedName>
</protein>
<reference evidence="1" key="2">
    <citation type="submission" date="2020-09" db="EMBL/GenBank/DDBJ databases">
        <authorList>
            <person name="Sun Q."/>
            <person name="Ohkuma M."/>
        </authorList>
    </citation>
    <scope>NUCLEOTIDE SEQUENCE</scope>
    <source>
        <strain evidence="1">JCM 19831</strain>
    </source>
</reference>
<dbReference type="EMBL" id="BMPI01000155">
    <property type="protein sequence ID" value="GGM90725.1"/>
    <property type="molecule type" value="Genomic_DNA"/>
</dbReference>